<name>A0A7C1NLU4_UNCW3</name>
<dbReference type="SUPFAM" id="SSF48452">
    <property type="entry name" value="TPR-like"/>
    <property type="match status" value="1"/>
</dbReference>
<proteinExistence type="predicted"/>
<dbReference type="AlphaFoldDB" id="A0A7C1NLU4"/>
<organism evidence="1">
    <name type="scientific">candidate division WOR-3 bacterium</name>
    <dbReference type="NCBI Taxonomy" id="2052148"/>
    <lineage>
        <taxon>Bacteria</taxon>
        <taxon>Bacteria division WOR-3</taxon>
    </lineage>
</organism>
<gene>
    <name evidence="1" type="ORF">ENP94_04690</name>
    <name evidence="2" type="ORF">ENS16_06125</name>
</gene>
<sequence>MKQLQKRKKGFIARNPWLWTGIGIVVIIALLFLARTLSQPPPQKTDTSRVALKKQNLDAYTLMAGTIQFDTALFTPLAPDLRRQMQQLLRMVSNRELADVIARLNRMRRHSAYESGVIRLLTGVCYYELGQAESALNAFRSGVKLLDTLSTPDEYHRRLIARLGFNCGYLFQFYSYPESARHYYTLSQRALSSLAEPDRQFAGSLLNNLGLTLETIGDTVNAQRSYLQALNYLDTTGTTPEAARLQKNLRRNFRASRAGQHQS</sequence>
<reference evidence="1" key="1">
    <citation type="journal article" date="2020" name="mSystems">
        <title>Genome- and Community-Level Interaction Insights into Carbon Utilization and Element Cycling Functions of Hydrothermarchaeota in Hydrothermal Sediment.</title>
        <authorList>
            <person name="Zhou Z."/>
            <person name="Liu Y."/>
            <person name="Xu W."/>
            <person name="Pan J."/>
            <person name="Luo Z.H."/>
            <person name="Li M."/>
        </authorList>
    </citation>
    <scope>NUCLEOTIDE SEQUENCE [LARGE SCALE GENOMIC DNA]</scope>
    <source>
        <strain evidence="1">SpSt-265</strain>
        <strain evidence="2">SpSt-465</strain>
    </source>
</reference>
<evidence type="ECO:0008006" key="3">
    <source>
        <dbReference type="Google" id="ProtNLM"/>
    </source>
</evidence>
<dbReference type="EMBL" id="DSLG01000005">
    <property type="protein sequence ID" value="HEA87293.1"/>
    <property type="molecule type" value="Genomic_DNA"/>
</dbReference>
<comment type="caution">
    <text evidence="1">The sequence shown here is derived from an EMBL/GenBank/DDBJ whole genome shotgun (WGS) entry which is preliminary data.</text>
</comment>
<dbReference type="EMBL" id="DSTU01000008">
    <property type="protein sequence ID" value="HFJ54248.1"/>
    <property type="molecule type" value="Genomic_DNA"/>
</dbReference>
<accession>A0A7C1NLU4</accession>
<dbReference type="Gene3D" id="1.25.40.10">
    <property type="entry name" value="Tetratricopeptide repeat domain"/>
    <property type="match status" value="1"/>
</dbReference>
<evidence type="ECO:0000313" key="2">
    <source>
        <dbReference type="EMBL" id="HFJ54248.1"/>
    </source>
</evidence>
<dbReference type="InterPro" id="IPR011990">
    <property type="entry name" value="TPR-like_helical_dom_sf"/>
</dbReference>
<evidence type="ECO:0000313" key="1">
    <source>
        <dbReference type="EMBL" id="HEA87293.1"/>
    </source>
</evidence>
<protein>
    <recommendedName>
        <fullName evidence="3">Tetratricopeptide repeat protein</fullName>
    </recommendedName>
</protein>